<feature type="compositionally biased region" description="Basic and acidic residues" evidence="1">
    <location>
        <begin position="1"/>
        <end position="17"/>
    </location>
</feature>
<accession>S7TVN1</accession>
<gene>
    <name evidence="2" type="ORF">dsmv_2308</name>
</gene>
<keyword evidence="3" id="KW-1185">Reference proteome</keyword>
<evidence type="ECO:0000313" key="2">
    <source>
        <dbReference type="EMBL" id="EPR40805.1"/>
    </source>
</evidence>
<dbReference type="AlphaFoldDB" id="S7TVN1"/>
<reference evidence="2 3" key="1">
    <citation type="journal article" date="2013" name="Genome Announc.">
        <title>Draft genome sequences for three mercury-methylating, sulfate-reducing bacteria.</title>
        <authorList>
            <person name="Brown S.D."/>
            <person name="Hurt R.A.Jr."/>
            <person name="Gilmour C.C."/>
            <person name="Elias D.A."/>
        </authorList>
    </citation>
    <scope>NUCLEOTIDE SEQUENCE [LARGE SCALE GENOMIC DNA]</scope>
    <source>
        <strain evidence="2 3">DSM 2059</strain>
    </source>
</reference>
<feature type="region of interest" description="Disordered" evidence="1">
    <location>
        <begin position="1"/>
        <end position="29"/>
    </location>
</feature>
<sequence>MNKKAPELGFEMEREAKPQLSGSGSAAGYGPHEVDVGVFRQRFIQAPFPAIDKGQDYQNRRDPDVSRQLPDGLRRNDFHRHPAGKAVDNPPDGFCNMSRELHTWV</sequence>
<dbReference type="Proteomes" id="UP000014977">
    <property type="component" value="Unassembled WGS sequence"/>
</dbReference>
<proteinExistence type="predicted"/>
<evidence type="ECO:0000313" key="3">
    <source>
        <dbReference type="Proteomes" id="UP000014977"/>
    </source>
</evidence>
<evidence type="ECO:0000256" key="1">
    <source>
        <dbReference type="SAM" id="MobiDB-lite"/>
    </source>
</evidence>
<feature type="region of interest" description="Disordered" evidence="1">
    <location>
        <begin position="49"/>
        <end position="105"/>
    </location>
</feature>
<name>S7TVN1_DESML</name>
<feature type="compositionally biased region" description="Basic and acidic residues" evidence="1">
    <location>
        <begin position="53"/>
        <end position="65"/>
    </location>
</feature>
<comment type="caution">
    <text evidence="2">The sequence shown here is derived from an EMBL/GenBank/DDBJ whole genome shotgun (WGS) entry which is preliminary data.</text>
</comment>
<protein>
    <submittedName>
        <fullName evidence="2">Uncharacterized protein</fullName>
    </submittedName>
</protein>
<dbReference type="EMBL" id="ATHJ01000080">
    <property type="protein sequence ID" value="EPR40805.1"/>
    <property type="molecule type" value="Genomic_DNA"/>
</dbReference>
<organism evidence="2 3">
    <name type="scientific">Desulfococcus multivorans DSM 2059</name>
    <dbReference type="NCBI Taxonomy" id="1121405"/>
    <lineage>
        <taxon>Bacteria</taxon>
        <taxon>Pseudomonadati</taxon>
        <taxon>Thermodesulfobacteriota</taxon>
        <taxon>Desulfobacteria</taxon>
        <taxon>Desulfobacterales</taxon>
        <taxon>Desulfococcaceae</taxon>
        <taxon>Desulfococcus</taxon>
    </lineage>
</organism>